<dbReference type="PANTHER" id="PTHR10253">
    <property type="entry name" value="POLYCOMB PROTEIN"/>
    <property type="match status" value="1"/>
</dbReference>
<name>A0A1E3HS49_9TREE</name>
<reference evidence="8 9" key="1">
    <citation type="submission" date="2016-06" db="EMBL/GenBank/DDBJ databases">
        <title>Evolution of pathogenesis and genome organization in the Tremellales.</title>
        <authorList>
            <person name="Cuomo C."/>
            <person name="Litvintseva A."/>
            <person name="Heitman J."/>
            <person name="Chen Y."/>
            <person name="Sun S."/>
            <person name="Springer D."/>
            <person name="Dromer F."/>
            <person name="Young S."/>
            <person name="Zeng Q."/>
            <person name="Chapman S."/>
            <person name="Gujja S."/>
            <person name="Saif S."/>
            <person name="Birren B."/>
        </authorList>
    </citation>
    <scope>NUCLEOTIDE SEQUENCE [LARGE SCALE GENOMIC DNA]</scope>
    <source>
        <strain evidence="8 9">CBS 6039</strain>
    </source>
</reference>
<protein>
    <recommendedName>
        <fullName evidence="10">Anaphase-promoting complex subunit 4 WD40 domain-containing protein</fullName>
    </recommendedName>
</protein>
<dbReference type="InterPro" id="IPR036322">
    <property type="entry name" value="WD40_repeat_dom_sf"/>
</dbReference>
<evidence type="ECO:0000256" key="1">
    <source>
        <dbReference type="ARBA" id="ARBA00008075"/>
    </source>
</evidence>
<dbReference type="GeneID" id="30155451"/>
<comment type="caution">
    <text evidence="8">The sequence shown here is derived from an EMBL/GenBank/DDBJ whole genome shotgun (WGS) entry which is preliminary data.</text>
</comment>
<dbReference type="Proteomes" id="UP000094065">
    <property type="component" value="Unassembled WGS sequence"/>
</dbReference>
<evidence type="ECO:0000313" key="9">
    <source>
        <dbReference type="Proteomes" id="UP000094065"/>
    </source>
</evidence>
<keyword evidence="5" id="KW-0804">Transcription</keyword>
<sequence>MALDGPSEHANGEPCRQWYNSVHSTPPYQLETITHEGHDHPDELHRWDCVQFWPFVGALKPWRNPEGEDGWDWDEFEGTVALCGMNKLIIGQCTDEHAWSVLSDIQIGKINTEELYSVAWTYHPFTCHPLVAVGGKTGLIYIIDVLTKEVLRVLKGHGDAVNYLTFAPHHPHILASSSADRTTRIWNILGADAPNNIPIEELSQNYPMADADEGTCVVAVIAGEGKGGHQSYVVHCEFHPSKRAIATCGMDYKVKIWALPPFPDPYPMSLPTPRGYRPKVLHFPIFSTSRLVAGFMDWVGWITDDILVVRSEKAVVTWQWLSYPRYFREDEFAALGTDPSYGDYSESGSFMTIARYDIGQEQWFRNIAHHRGFHPHLEDLSRFPPDKMVTETLIACASHVEEDFVAVSQNGEEKRVRNPGSIHMFNPCLAKEANGKPPEPYATLRPKSPELFRSGHSRKNPVPEEDVEGDLDPNSGFTDNPSLSTWLLQPATMTEPADVDKWSRQNHEYVGLLNVAISPRGAKWVVGVGSGLSLFVWKMKDSDNL</sequence>
<feature type="region of interest" description="Disordered" evidence="7">
    <location>
        <begin position="433"/>
        <end position="484"/>
    </location>
</feature>
<keyword evidence="4" id="KW-0805">Transcription regulation</keyword>
<keyword evidence="2 6" id="KW-0853">WD repeat</keyword>
<proteinExistence type="inferred from homology"/>
<dbReference type="InterPro" id="IPR015943">
    <property type="entry name" value="WD40/YVTN_repeat-like_dom_sf"/>
</dbReference>
<evidence type="ECO:0000313" key="8">
    <source>
        <dbReference type="EMBL" id="ODN78516.1"/>
    </source>
</evidence>
<dbReference type="RefSeq" id="XP_018993562.1">
    <property type="nucleotide sequence ID" value="XM_019138126.1"/>
</dbReference>
<evidence type="ECO:0008006" key="10">
    <source>
        <dbReference type="Google" id="ProtNLM"/>
    </source>
</evidence>
<keyword evidence="9" id="KW-1185">Reference proteome</keyword>
<dbReference type="SMART" id="SM00320">
    <property type="entry name" value="WD40"/>
    <property type="match status" value="3"/>
</dbReference>
<evidence type="ECO:0000256" key="6">
    <source>
        <dbReference type="PROSITE-ProRule" id="PRU00221"/>
    </source>
</evidence>
<keyword evidence="3" id="KW-0677">Repeat</keyword>
<dbReference type="InterPro" id="IPR019775">
    <property type="entry name" value="WD40_repeat_CS"/>
</dbReference>
<evidence type="ECO:0000256" key="4">
    <source>
        <dbReference type="ARBA" id="ARBA00023015"/>
    </source>
</evidence>
<evidence type="ECO:0000256" key="7">
    <source>
        <dbReference type="SAM" id="MobiDB-lite"/>
    </source>
</evidence>
<dbReference type="PROSITE" id="PS50082">
    <property type="entry name" value="WD_REPEATS_2"/>
    <property type="match status" value="2"/>
</dbReference>
<gene>
    <name evidence="8" type="ORF">L202_04142</name>
</gene>
<dbReference type="Pfam" id="PF00400">
    <property type="entry name" value="WD40"/>
    <property type="match status" value="2"/>
</dbReference>
<dbReference type="STRING" id="1295533.A0A1E3HS49"/>
<dbReference type="PROSITE" id="PS00678">
    <property type="entry name" value="WD_REPEATS_1"/>
    <property type="match status" value="1"/>
</dbReference>
<comment type="similarity">
    <text evidence="1">Belongs to the WD repeat ESC family.</text>
</comment>
<dbReference type="PROSITE" id="PS50294">
    <property type="entry name" value="WD_REPEATS_REGION"/>
    <property type="match status" value="1"/>
</dbReference>
<dbReference type="EMBL" id="AWGJ01000006">
    <property type="protein sequence ID" value="ODN78516.1"/>
    <property type="molecule type" value="Genomic_DNA"/>
</dbReference>
<feature type="repeat" description="WD" evidence="6">
    <location>
        <begin position="226"/>
        <end position="257"/>
    </location>
</feature>
<feature type="compositionally biased region" description="Polar residues" evidence="7">
    <location>
        <begin position="475"/>
        <end position="484"/>
    </location>
</feature>
<feature type="repeat" description="WD" evidence="6">
    <location>
        <begin position="154"/>
        <end position="188"/>
    </location>
</feature>
<evidence type="ECO:0000256" key="3">
    <source>
        <dbReference type="ARBA" id="ARBA00022737"/>
    </source>
</evidence>
<dbReference type="AlphaFoldDB" id="A0A1E3HS49"/>
<accession>A0A1E3HS49</accession>
<dbReference type="InterPro" id="IPR001680">
    <property type="entry name" value="WD40_rpt"/>
</dbReference>
<evidence type="ECO:0000256" key="2">
    <source>
        <dbReference type="ARBA" id="ARBA00022574"/>
    </source>
</evidence>
<dbReference type="InterPro" id="IPR051243">
    <property type="entry name" value="PcG_WD-repeat"/>
</dbReference>
<dbReference type="Gene3D" id="2.130.10.10">
    <property type="entry name" value="YVTN repeat-like/Quinoprotein amine dehydrogenase"/>
    <property type="match status" value="1"/>
</dbReference>
<evidence type="ECO:0000256" key="5">
    <source>
        <dbReference type="ARBA" id="ARBA00023163"/>
    </source>
</evidence>
<dbReference type="OrthoDB" id="7318948at2759"/>
<organism evidence="8 9">
    <name type="scientific">Cryptococcus amylolentus CBS 6039</name>
    <dbReference type="NCBI Taxonomy" id="1295533"/>
    <lineage>
        <taxon>Eukaryota</taxon>
        <taxon>Fungi</taxon>
        <taxon>Dikarya</taxon>
        <taxon>Basidiomycota</taxon>
        <taxon>Agaricomycotina</taxon>
        <taxon>Tremellomycetes</taxon>
        <taxon>Tremellales</taxon>
        <taxon>Cryptococcaceae</taxon>
        <taxon>Cryptococcus</taxon>
    </lineage>
</organism>
<dbReference type="SUPFAM" id="SSF50978">
    <property type="entry name" value="WD40 repeat-like"/>
    <property type="match status" value="1"/>
</dbReference>